<dbReference type="EMBL" id="CAEZUZ010000025">
    <property type="protein sequence ID" value="CAB4610747.1"/>
    <property type="molecule type" value="Genomic_DNA"/>
</dbReference>
<evidence type="ECO:0000256" key="2">
    <source>
        <dbReference type="ARBA" id="ARBA00022741"/>
    </source>
</evidence>
<dbReference type="InterPro" id="IPR006073">
    <property type="entry name" value="GTP-bd"/>
</dbReference>
<dbReference type="PANTHER" id="PTHR42698:SF1">
    <property type="entry name" value="GTPASE ERA, MITOCHONDRIAL"/>
    <property type="match status" value="1"/>
</dbReference>
<dbReference type="Pfam" id="PF01926">
    <property type="entry name" value="MMR_HSR1"/>
    <property type="match status" value="1"/>
</dbReference>
<dbReference type="NCBIfam" id="TIGR00436">
    <property type="entry name" value="era"/>
    <property type="match status" value="1"/>
</dbReference>
<dbReference type="PRINTS" id="PR00326">
    <property type="entry name" value="GTP1OBG"/>
</dbReference>
<evidence type="ECO:0000256" key="3">
    <source>
        <dbReference type="ARBA" id="ARBA00022884"/>
    </source>
</evidence>
<dbReference type="NCBIfam" id="NF000908">
    <property type="entry name" value="PRK00089.1"/>
    <property type="match status" value="1"/>
</dbReference>
<dbReference type="Gene3D" id="3.30.300.20">
    <property type="match status" value="1"/>
</dbReference>
<evidence type="ECO:0000259" key="5">
    <source>
        <dbReference type="PROSITE" id="PS50823"/>
    </source>
</evidence>
<comment type="similarity">
    <text evidence="1">Belongs to the TRAFAC class TrmE-Era-EngA-EngB-Septin-like GTPase superfamily. Era GTPase family.</text>
</comment>
<dbReference type="InterPro" id="IPR005225">
    <property type="entry name" value="Small_GTP-bd"/>
</dbReference>
<dbReference type="SUPFAM" id="SSF54814">
    <property type="entry name" value="Prokaryotic type KH domain (KH-domain type II)"/>
    <property type="match status" value="1"/>
</dbReference>
<organism evidence="7">
    <name type="scientific">freshwater metagenome</name>
    <dbReference type="NCBI Taxonomy" id="449393"/>
    <lineage>
        <taxon>unclassified sequences</taxon>
        <taxon>metagenomes</taxon>
        <taxon>ecological metagenomes</taxon>
    </lineage>
</organism>
<evidence type="ECO:0000313" key="7">
    <source>
        <dbReference type="EMBL" id="CAB4610747.1"/>
    </source>
</evidence>
<dbReference type="PROSITE" id="PS51713">
    <property type="entry name" value="G_ERA"/>
    <property type="match status" value="1"/>
</dbReference>
<feature type="domain" description="KH type-2" evidence="5">
    <location>
        <begin position="225"/>
        <end position="293"/>
    </location>
</feature>
<reference evidence="7" key="1">
    <citation type="submission" date="2020-05" db="EMBL/GenBank/DDBJ databases">
        <authorList>
            <person name="Chiriac C."/>
            <person name="Salcher M."/>
            <person name="Ghai R."/>
            <person name="Kavagutti S V."/>
        </authorList>
    </citation>
    <scope>NUCLEOTIDE SEQUENCE</scope>
</reference>
<evidence type="ECO:0000256" key="1">
    <source>
        <dbReference type="ARBA" id="ARBA00007921"/>
    </source>
</evidence>
<dbReference type="CDD" id="cd22534">
    <property type="entry name" value="KH-II_Era"/>
    <property type="match status" value="1"/>
</dbReference>
<feature type="domain" description="Era-type G" evidence="6">
    <location>
        <begin position="30"/>
        <end position="194"/>
    </location>
</feature>
<dbReference type="GO" id="GO:0043024">
    <property type="term" value="F:ribosomal small subunit binding"/>
    <property type="evidence" value="ECO:0007669"/>
    <property type="project" value="TreeGrafter"/>
</dbReference>
<keyword evidence="4" id="KW-0342">GTP-binding</keyword>
<dbReference type="HAMAP" id="MF_00367">
    <property type="entry name" value="GTPase_Era"/>
    <property type="match status" value="1"/>
</dbReference>
<sequence>MAEVMRRAHFKDFLMFCIVSLKYHYSVVVRSGFVTFVGRPNVGKSTLVNAICGVKISIVSNKPQTTRTRIRGVYHGEDTQVVFVDTPGIHKPVTHLGERVNATALESVTDVDVVCLLVDACKPFGRGDQWVADHIDISKAFVVVNKSDKATREQLLGQLQAVSVLNAAEYFPVSARTGDGVPQLLKALVSLMPEGPMYYPADMVTDTEDAQWVAELVREQLLAVLKDELPYSVATKVTEWEWPRVRCEIYVERESQKGMVIGKGGELLKSVGQAVRAQMPEGAFIELHVVVDKDWQQKPERLERLGY</sequence>
<protein>
    <submittedName>
        <fullName evidence="7">Unannotated protein</fullName>
    </submittedName>
</protein>
<dbReference type="PANTHER" id="PTHR42698">
    <property type="entry name" value="GTPASE ERA"/>
    <property type="match status" value="1"/>
</dbReference>
<evidence type="ECO:0000256" key="4">
    <source>
        <dbReference type="ARBA" id="ARBA00023134"/>
    </source>
</evidence>
<dbReference type="InterPro" id="IPR005662">
    <property type="entry name" value="GTPase_Era-like"/>
</dbReference>
<dbReference type="AlphaFoldDB" id="A0A6J6HBE3"/>
<dbReference type="Pfam" id="PF07650">
    <property type="entry name" value="KH_2"/>
    <property type="match status" value="1"/>
</dbReference>
<evidence type="ECO:0000259" key="6">
    <source>
        <dbReference type="PROSITE" id="PS51713"/>
    </source>
</evidence>
<dbReference type="NCBIfam" id="TIGR00231">
    <property type="entry name" value="small_GTP"/>
    <property type="match status" value="1"/>
</dbReference>
<dbReference type="InterPro" id="IPR030388">
    <property type="entry name" value="G_ERA_dom"/>
</dbReference>
<dbReference type="SUPFAM" id="SSF52540">
    <property type="entry name" value="P-loop containing nucleoside triphosphate hydrolases"/>
    <property type="match status" value="1"/>
</dbReference>
<dbReference type="CDD" id="cd04163">
    <property type="entry name" value="Era"/>
    <property type="match status" value="1"/>
</dbReference>
<dbReference type="InterPro" id="IPR004044">
    <property type="entry name" value="KH_dom_type_2"/>
</dbReference>
<accession>A0A6J6HBE3</accession>
<dbReference type="GO" id="GO:0005525">
    <property type="term" value="F:GTP binding"/>
    <property type="evidence" value="ECO:0007669"/>
    <property type="project" value="UniProtKB-KW"/>
</dbReference>
<keyword evidence="2" id="KW-0547">Nucleotide-binding</keyword>
<dbReference type="InterPro" id="IPR009019">
    <property type="entry name" value="KH_sf_prok-type"/>
</dbReference>
<dbReference type="GO" id="GO:0005829">
    <property type="term" value="C:cytosol"/>
    <property type="evidence" value="ECO:0007669"/>
    <property type="project" value="TreeGrafter"/>
</dbReference>
<dbReference type="InterPro" id="IPR015946">
    <property type="entry name" value="KH_dom-like_a/b"/>
</dbReference>
<keyword evidence="3" id="KW-0694">RNA-binding</keyword>
<dbReference type="GO" id="GO:0019843">
    <property type="term" value="F:rRNA binding"/>
    <property type="evidence" value="ECO:0007669"/>
    <property type="project" value="TreeGrafter"/>
</dbReference>
<name>A0A6J6HBE3_9ZZZZ</name>
<gene>
    <name evidence="7" type="ORF">UFOPK1889_00272</name>
</gene>
<proteinExistence type="inferred from homology"/>
<dbReference type="PROSITE" id="PS50823">
    <property type="entry name" value="KH_TYPE_2"/>
    <property type="match status" value="1"/>
</dbReference>
<dbReference type="GO" id="GO:0000028">
    <property type="term" value="P:ribosomal small subunit assembly"/>
    <property type="evidence" value="ECO:0007669"/>
    <property type="project" value="TreeGrafter"/>
</dbReference>
<dbReference type="Gene3D" id="3.40.50.300">
    <property type="entry name" value="P-loop containing nucleotide triphosphate hydrolases"/>
    <property type="match status" value="1"/>
</dbReference>
<dbReference type="InterPro" id="IPR027417">
    <property type="entry name" value="P-loop_NTPase"/>
</dbReference>